<evidence type="ECO:0000259" key="2">
    <source>
        <dbReference type="Pfam" id="PF13556"/>
    </source>
</evidence>
<evidence type="ECO:0000256" key="1">
    <source>
        <dbReference type="ARBA" id="ARBA00006754"/>
    </source>
</evidence>
<feature type="domain" description="PucR C-terminal helix-turn-helix" evidence="2">
    <location>
        <begin position="365"/>
        <end position="423"/>
    </location>
</feature>
<protein>
    <submittedName>
        <fullName evidence="4">Helix-turn-helix domain-containing protein</fullName>
    </submittedName>
</protein>
<dbReference type="RefSeq" id="WP_324273199.1">
    <property type="nucleotide sequence ID" value="NZ_CP141261.1"/>
</dbReference>
<evidence type="ECO:0000259" key="3">
    <source>
        <dbReference type="Pfam" id="PF17853"/>
    </source>
</evidence>
<dbReference type="InterPro" id="IPR051448">
    <property type="entry name" value="CdaR-like_regulators"/>
</dbReference>
<dbReference type="Pfam" id="PF17853">
    <property type="entry name" value="GGDEF_2"/>
    <property type="match status" value="1"/>
</dbReference>
<dbReference type="Gene3D" id="1.10.10.2840">
    <property type="entry name" value="PucR C-terminal helix-turn-helix domain"/>
    <property type="match status" value="1"/>
</dbReference>
<accession>A0ABZ1ATD6</accession>
<evidence type="ECO:0000313" key="5">
    <source>
        <dbReference type="Proteomes" id="UP001324287"/>
    </source>
</evidence>
<dbReference type="PANTHER" id="PTHR33744">
    <property type="entry name" value="CARBOHYDRATE DIACID REGULATOR"/>
    <property type="match status" value="1"/>
</dbReference>
<sequence>MTAVPFMSCHGLAPQEGDQPAGSDTQLTGVNGRLLERVADLEWRGLVHETLGGVAASGTGATGVTEALHRLTGLVVTAEDCFGNLQAWAGPTGSAPPAPLPPRRRAQLLGNARRSPEPVRQGDRVVAVAQRRDEALGVLTLVDPEQRAGEPELFVLEHAATVLAIELGHRRSLVELELRLRRELMDDLLDGTDDESAVSRAQALGHDLRRPHQVLAVRWPGATTEVALTHALETAVSRVVDTKPLLGRRSGGVVAVLPCPDEHTARRHWNELYRAVTERLQPPGGAIGVGGGCSAPSGLPKSYAEARRALRVRVASTSPAGITVDHDLGIYRLLSPGTDDAELRAYVREWLGPLLDYDAASGTDLVMTLLRYLECGGNYDAAAHALVIHRSTLRYRLRRIREINGRDLGTVDTRLNMHVAARAWQMMQGVT</sequence>
<dbReference type="PANTHER" id="PTHR33744:SF1">
    <property type="entry name" value="DNA-BINDING TRANSCRIPTIONAL ACTIVATOR ADER"/>
    <property type="match status" value="1"/>
</dbReference>
<comment type="similarity">
    <text evidence="1">Belongs to the CdaR family.</text>
</comment>
<name>A0ABZ1ATD6_9ACTN</name>
<dbReference type="Proteomes" id="UP001324287">
    <property type="component" value="Chromosome"/>
</dbReference>
<dbReference type="EMBL" id="CP141261">
    <property type="protein sequence ID" value="WRL61839.1"/>
    <property type="molecule type" value="Genomic_DNA"/>
</dbReference>
<reference evidence="4 5" key="1">
    <citation type="submission" date="2023-12" db="EMBL/GenBank/DDBJ databases">
        <title>Blastococcus brunescens sp. nov., an actonobacterium isolated from sandstone collected in sahara desert.</title>
        <authorList>
            <person name="Gtari M."/>
            <person name="Ghodhbane F."/>
        </authorList>
    </citation>
    <scope>NUCLEOTIDE SEQUENCE [LARGE SCALE GENOMIC DNA]</scope>
    <source>
        <strain evidence="4 5">BMG 8361</strain>
    </source>
</reference>
<dbReference type="Pfam" id="PF13556">
    <property type="entry name" value="HTH_30"/>
    <property type="match status" value="1"/>
</dbReference>
<dbReference type="InterPro" id="IPR042070">
    <property type="entry name" value="PucR_C-HTH_sf"/>
</dbReference>
<keyword evidence="5" id="KW-1185">Reference proteome</keyword>
<evidence type="ECO:0000313" key="4">
    <source>
        <dbReference type="EMBL" id="WRL61839.1"/>
    </source>
</evidence>
<gene>
    <name evidence="4" type="ORF">U6N30_17115</name>
</gene>
<organism evidence="4 5">
    <name type="scientific">Blastococcus brunescens</name>
    <dbReference type="NCBI Taxonomy" id="1564165"/>
    <lineage>
        <taxon>Bacteria</taxon>
        <taxon>Bacillati</taxon>
        <taxon>Actinomycetota</taxon>
        <taxon>Actinomycetes</taxon>
        <taxon>Geodermatophilales</taxon>
        <taxon>Geodermatophilaceae</taxon>
        <taxon>Blastococcus</taxon>
    </lineage>
</organism>
<feature type="domain" description="CdaR GGDEF-like" evidence="3">
    <location>
        <begin position="191"/>
        <end position="312"/>
    </location>
</feature>
<proteinExistence type="inferred from homology"/>
<dbReference type="InterPro" id="IPR041522">
    <property type="entry name" value="CdaR_GGDEF"/>
</dbReference>
<dbReference type="InterPro" id="IPR025736">
    <property type="entry name" value="PucR_C-HTH_dom"/>
</dbReference>